<evidence type="ECO:0000313" key="2">
    <source>
        <dbReference type="EMBL" id="PLB40294.1"/>
    </source>
</evidence>
<feature type="region of interest" description="Disordered" evidence="1">
    <location>
        <begin position="21"/>
        <end position="46"/>
    </location>
</feature>
<gene>
    <name evidence="2" type="ORF">BDW47DRAFT_101735</name>
</gene>
<protein>
    <submittedName>
        <fullName evidence="2">Uncharacterized protein</fullName>
    </submittedName>
</protein>
<organism evidence="2 3">
    <name type="scientific">Aspergillus candidus</name>
    <dbReference type="NCBI Taxonomy" id="41067"/>
    <lineage>
        <taxon>Eukaryota</taxon>
        <taxon>Fungi</taxon>
        <taxon>Dikarya</taxon>
        <taxon>Ascomycota</taxon>
        <taxon>Pezizomycotina</taxon>
        <taxon>Eurotiomycetes</taxon>
        <taxon>Eurotiomycetidae</taxon>
        <taxon>Eurotiales</taxon>
        <taxon>Aspergillaceae</taxon>
        <taxon>Aspergillus</taxon>
        <taxon>Aspergillus subgen. Circumdati</taxon>
    </lineage>
</organism>
<name>A0A2I2FI50_ASPCN</name>
<sequence>MPYVVLYVICTVYVYTAQPTSPQVSIKERKLKQPDPRHQRGAQAQTDATTRLCAVVFRLVSTSLVSWRLHVITKCDLVDTSIYRY</sequence>
<feature type="compositionally biased region" description="Basic and acidic residues" evidence="1">
    <location>
        <begin position="26"/>
        <end position="38"/>
    </location>
</feature>
<dbReference type="AlphaFoldDB" id="A0A2I2FI50"/>
<keyword evidence="3" id="KW-1185">Reference proteome</keyword>
<dbReference type="RefSeq" id="XP_024674306.1">
    <property type="nucleotide sequence ID" value="XM_024811720.1"/>
</dbReference>
<evidence type="ECO:0000256" key="1">
    <source>
        <dbReference type="SAM" id="MobiDB-lite"/>
    </source>
</evidence>
<reference evidence="2 3" key="1">
    <citation type="submission" date="2017-12" db="EMBL/GenBank/DDBJ databases">
        <authorList>
            <consortium name="DOE Joint Genome Institute"/>
            <person name="Haridas S."/>
            <person name="Kjaerbolling I."/>
            <person name="Vesth T.C."/>
            <person name="Frisvad J.C."/>
            <person name="Nybo J.L."/>
            <person name="Theobald S."/>
            <person name="Kuo A."/>
            <person name="Bowyer P."/>
            <person name="Matsuda Y."/>
            <person name="Mondo S."/>
            <person name="Lyhne E.K."/>
            <person name="Kogle M.E."/>
            <person name="Clum A."/>
            <person name="Lipzen A."/>
            <person name="Salamov A."/>
            <person name="Ngan C.Y."/>
            <person name="Daum C."/>
            <person name="Chiniquy J."/>
            <person name="Barry K."/>
            <person name="LaButti K."/>
            <person name="Simmons B.A."/>
            <person name="Magnuson J.K."/>
            <person name="Mortensen U.H."/>
            <person name="Larsen T.O."/>
            <person name="Grigoriev I.V."/>
            <person name="Baker S.E."/>
            <person name="Andersen M.R."/>
            <person name="Nordberg H.P."/>
            <person name="Cantor M.N."/>
            <person name="Hua S.X."/>
        </authorList>
    </citation>
    <scope>NUCLEOTIDE SEQUENCE [LARGE SCALE GENOMIC DNA]</scope>
    <source>
        <strain evidence="2 3">CBS 102.13</strain>
    </source>
</reference>
<evidence type="ECO:0000313" key="3">
    <source>
        <dbReference type="Proteomes" id="UP000234585"/>
    </source>
</evidence>
<accession>A0A2I2FI50</accession>
<dbReference type="GeneID" id="36518880"/>
<proteinExistence type="predicted"/>
<dbReference type="Proteomes" id="UP000234585">
    <property type="component" value="Unassembled WGS sequence"/>
</dbReference>
<dbReference type="EMBL" id="KZ559125">
    <property type="protein sequence ID" value="PLB40294.1"/>
    <property type="molecule type" value="Genomic_DNA"/>
</dbReference>